<dbReference type="GO" id="GO:0008757">
    <property type="term" value="F:S-adenosylmethionine-dependent methyltransferase activity"/>
    <property type="evidence" value="ECO:0007669"/>
    <property type="project" value="InterPro"/>
</dbReference>
<dbReference type="InterPro" id="IPR029063">
    <property type="entry name" value="SAM-dependent_MTases_sf"/>
</dbReference>
<dbReference type="Gene3D" id="3.40.50.150">
    <property type="entry name" value="Vaccinia Virus protein VP39"/>
    <property type="match status" value="1"/>
</dbReference>
<proteinExistence type="predicted"/>
<evidence type="ECO:0000313" key="2">
    <source>
        <dbReference type="EMBL" id="QEX17358.1"/>
    </source>
</evidence>
<keyword evidence="3" id="KW-1185">Reference proteome</keyword>
<dbReference type="AlphaFoldDB" id="A0A5J6MIR7"/>
<organism evidence="2 3">
    <name type="scientific">Hypericibacter terrae</name>
    <dbReference type="NCBI Taxonomy" id="2602015"/>
    <lineage>
        <taxon>Bacteria</taxon>
        <taxon>Pseudomonadati</taxon>
        <taxon>Pseudomonadota</taxon>
        <taxon>Alphaproteobacteria</taxon>
        <taxon>Rhodospirillales</taxon>
        <taxon>Dongiaceae</taxon>
        <taxon>Hypericibacter</taxon>
    </lineage>
</organism>
<dbReference type="EMBL" id="CP042906">
    <property type="protein sequence ID" value="QEX17358.1"/>
    <property type="molecule type" value="Genomic_DNA"/>
</dbReference>
<accession>A0A5J6MIR7</accession>
<dbReference type="Proteomes" id="UP000326202">
    <property type="component" value="Chromosome"/>
</dbReference>
<gene>
    <name evidence="2" type="ORF">FRZ44_26560</name>
</gene>
<evidence type="ECO:0000259" key="1">
    <source>
        <dbReference type="Pfam" id="PF08241"/>
    </source>
</evidence>
<dbReference type="RefSeq" id="WP_191908573.1">
    <property type="nucleotide sequence ID" value="NZ_CP042906.1"/>
</dbReference>
<protein>
    <recommendedName>
        <fullName evidence="1">Methyltransferase type 11 domain-containing protein</fullName>
    </recommendedName>
</protein>
<dbReference type="Pfam" id="PF08241">
    <property type="entry name" value="Methyltransf_11"/>
    <property type="match status" value="1"/>
</dbReference>
<sequence>MNDEQSGYSGLNRFDEVDATGEAEKFIAFLDRVEALPDVVARRQRSYAQLELQPGTFVAEIGCGTGTAAREMSVLVHPGGHVYGFDISGQFVTLARARAFAASAKVEFQVSDATTLPLADGCIDVYRAERVYMHLKRPETALSEAFRVLRPGGRLLIMDQDWDSLLFDGDLYATRLVTRAFADSMMNGMIARRMRGLMLETGFKDVAVVAEAMATSDGRAYGWVADTVGKAAMGSTLDPSIVEAWQQDQRQRIADDRYFVSFTHLITTARRP</sequence>
<dbReference type="KEGG" id="htq:FRZ44_26560"/>
<feature type="domain" description="Methyltransferase type 11" evidence="1">
    <location>
        <begin position="60"/>
        <end position="157"/>
    </location>
</feature>
<dbReference type="InterPro" id="IPR013216">
    <property type="entry name" value="Methyltransf_11"/>
</dbReference>
<dbReference type="CDD" id="cd02440">
    <property type="entry name" value="AdoMet_MTases"/>
    <property type="match status" value="1"/>
</dbReference>
<evidence type="ECO:0000313" key="3">
    <source>
        <dbReference type="Proteomes" id="UP000326202"/>
    </source>
</evidence>
<name>A0A5J6MIR7_9PROT</name>
<reference evidence="2 3" key="1">
    <citation type="submission" date="2019-08" db="EMBL/GenBank/DDBJ databases">
        <title>Hyperibacter terrae gen. nov., sp. nov. and Hyperibacter viscosus sp. nov., two new members in the family Rhodospirillaceae isolated from the rhizosphere of Hypericum perforatum.</title>
        <authorList>
            <person name="Noviana Z."/>
        </authorList>
    </citation>
    <scope>NUCLEOTIDE SEQUENCE [LARGE SCALE GENOMIC DNA]</scope>
    <source>
        <strain evidence="2 3">R5913</strain>
    </source>
</reference>
<dbReference type="PANTHER" id="PTHR43591">
    <property type="entry name" value="METHYLTRANSFERASE"/>
    <property type="match status" value="1"/>
</dbReference>
<dbReference type="SUPFAM" id="SSF53335">
    <property type="entry name" value="S-adenosyl-L-methionine-dependent methyltransferases"/>
    <property type="match status" value="1"/>
</dbReference>